<dbReference type="GO" id="GO:0003755">
    <property type="term" value="F:peptidyl-prolyl cis-trans isomerase activity"/>
    <property type="evidence" value="ECO:0007669"/>
    <property type="project" value="UniProtKB-KW"/>
</dbReference>
<dbReference type="eggNOG" id="KOG0552">
    <property type="taxonomic scope" value="Eukaryota"/>
</dbReference>
<feature type="compositionally biased region" description="Basic and acidic residues" evidence="6">
    <location>
        <begin position="238"/>
        <end position="250"/>
    </location>
</feature>
<dbReference type="Gene3D" id="3.10.50.40">
    <property type="match status" value="1"/>
</dbReference>
<dbReference type="InterPro" id="IPR023566">
    <property type="entry name" value="PPIase_Fpr3/Fpr4-like"/>
</dbReference>
<dbReference type="PROSITE" id="PS50059">
    <property type="entry name" value="FKBP_PPIASE"/>
    <property type="match status" value="1"/>
</dbReference>
<evidence type="ECO:0000256" key="2">
    <source>
        <dbReference type="ARBA" id="ARBA00023110"/>
    </source>
</evidence>
<keyword evidence="9" id="KW-1185">Reference proteome</keyword>
<organism evidence="8 9">
    <name type="scientific">Zootermopsis nevadensis</name>
    <name type="common">Dampwood termite</name>
    <dbReference type="NCBI Taxonomy" id="136037"/>
    <lineage>
        <taxon>Eukaryota</taxon>
        <taxon>Metazoa</taxon>
        <taxon>Ecdysozoa</taxon>
        <taxon>Arthropoda</taxon>
        <taxon>Hexapoda</taxon>
        <taxon>Insecta</taxon>
        <taxon>Pterygota</taxon>
        <taxon>Neoptera</taxon>
        <taxon>Polyneoptera</taxon>
        <taxon>Dictyoptera</taxon>
        <taxon>Blattodea</taxon>
        <taxon>Blattoidea</taxon>
        <taxon>Termitoidae</taxon>
        <taxon>Termopsidae</taxon>
        <taxon>Zootermopsis</taxon>
    </lineage>
</organism>
<dbReference type="FunCoup" id="A0A067R610">
    <property type="interactions" value="154"/>
</dbReference>
<evidence type="ECO:0000256" key="3">
    <source>
        <dbReference type="ARBA" id="ARBA00023235"/>
    </source>
</evidence>
<evidence type="ECO:0000256" key="1">
    <source>
        <dbReference type="ARBA" id="ARBA00000971"/>
    </source>
</evidence>
<protein>
    <recommendedName>
        <fullName evidence="4">FK506-binding protein</fullName>
        <ecNumber evidence="4">5.2.1.8</ecNumber>
    </recommendedName>
</protein>
<dbReference type="GO" id="GO:0000785">
    <property type="term" value="C:chromatin"/>
    <property type="evidence" value="ECO:0007669"/>
    <property type="project" value="TreeGrafter"/>
</dbReference>
<keyword evidence="3 4" id="KW-0413">Isomerase</keyword>
<dbReference type="GO" id="GO:0005730">
    <property type="term" value="C:nucleolus"/>
    <property type="evidence" value="ECO:0007669"/>
    <property type="project" value="TreeGrafter"/>
</dbReference>
<evidence type="ECO:0000259" key="7">
    <source>
        <dbReference type="PROSITE" id="PS50059"/>
    </source>
</evidence>
<feature type="compositionally biased region" description="Polar residues" evidence="6">
    <location>
        <begin position="295"/>
        <end position="322"/>
    </location>
</feature>
<dbReference type="Pfam" id="PF17800">
    <property type="entry name" value="NPL"/>
    <property type="match status" value="1"/>
</dbReference>
<dbReference type="Pfam" id="PF00254">
    <property type="entry name" value="FKBP_C"/>
    <property type="match status" value="1"/>
</dbReference>
<feature type="compositionally biased region" description="Basic and acidic residues" evidence="6">
    <location>
        <begin position="265"/>
        <end position="293"/>
    </location>
</feature>
<dbReference type="InterPro" id="IPR041232">
    <property type="entry name" value="NPL"/>
</dbReference>
<reference evidence="8 9" key="1">
    <citation type="journal article" date="2014" name="Nat. Commun.">
        <title>Molecular traces of alternative social organization in a termite genome.</title>
        <authorList>
            <person name="Terrapon N."/>
            <person name="Li C."/>
            <person name="Robertson H.M."/>
            <person name="Ji L."/>
            <person name="Meng X."/>
            <person name="Booth W."/>
            <person name="Chen Z."/>
            <person name="Childers C.P."/>
            <person name="Glastad K.M."/>
            <person name="Gokhale K."/>
            <person name="Gowin J."/>
            <person name="Gronenberg W."/>
            <person name="Hermansen R.A."/>
            <person name="Hu H."/>
            <person name="Hunt B.G."/>
            <person name="Huylmans A.K."/>
            <person name="Khalil S.M."/>
            <person name="Mitchell R.D."/>
            <person name="Munoz-Torres M.C."/>
            <person name="Mustard J.A."/>
            <person name="Pan H."/>
            <person name="Reese J.T."/>
            <person name="Scharf M.E."/>
            <person name="Sun F."/>
            <person name="Vogel H."/>
            <person name="Xiao J."/>
            <person name="Yang W."/>
            <person name="Yang Z."/>
            <person name="Yang Z."/>
            <person name="Zhou J."/>
            <person name="Zhu J."/>
            <person name="Brent C.S."/>
            <person name="Elsik C.G."/>
            <person name="Goodisman M.A."/>
            <person name="Liberles D.A."/>
            <person name="Roe R.M."/>
            <person name="Vargo E.L."/>
            <person name="Vilcinskas A."/>
            <person name="Wang J."/>
            <person name="Bornberg-Bauer E."/>
            <person name="Korb J."/>
            <person name="Zhang G."/>
            <person name="Liebig J."/>
        </authorList>
    </citation>
    <scope>NUCLEOTIDE SEQUENCE [LARGE SCALE GENOMIC DNA]</scope>
    <source>
        <tissue evidence="8">Whole organism</tissue>
    </source>
</reference>
<accession>A0A067R610</accession>
<dbReference type="PANTHER" id="PTHR43811:SF19">
    <property type="entry name" value="39 KDA FK506-BINDING NUCLEAR PROTEIN"/>
    <property type="match status" value="1"/>
</dbReference>
<feature type="compositionally biased region" description="Basic and acidic residues" evidence="6">
    <location>
        <begin position="140"/>
        <end position="167"/>
    </location>
</feature>
<dbReference type="OrthoDB" id="1902587at2759"/>
<evidence type="ECO:0000313" key="8">
    <source>
        <dbReference type="EMBL" id="KDR18636.1"/>
    </source>
</evidence>
<gene>
    <name evidence="8" type="ORF">L798_06617</name>
</gene>
<dbReference type="FunFam" id="3.10.50.40:FF:000006">
    <property type="entry name" value="Peptidyl-prolyl cis-trans isomerase"/>
    <property type="match status" value="1"/>
</dbReference>
<evidence type="ECO:0000313" key="9">
    <source>
        <dbReference type="Proteomes" id="UP000027135"/>
    </source>
</evidence>
<feature type="compositionally biased region" description="Basic and acidic residues" evidence="6">
    <location>
        <begin position="209"/>
        <end position="225"/>
    </location>
</feature>
<dbReference type="EMBL" id="KK852680">
    <property type="protein sequence ID" value="KDR18636.1"/>
    <property type="molecule type" value="Genomic_DNA"/>
</dbReference>
<dbReference type="InterPro" id="IPR001179">
    <property type="entry name" value="PPIase_FKBP_dom"/>
</dbReference>
<dbReference type="Gene3D" id="2.60.120.340">
    <property type="entry name" value="Nucleoplasmin core domain"/>
    <property type="match status" value="1"/>
</dbReference>
<dbReference type="SUPFAM" id="SSF54534">
    <property type="entry name" value="FKBP-like"/>
    <property type="match status" value="1"/>
</dbReference>
<dbReference type="InterPro" id="IPR046357">
    <property type="entry name" value="PPIase_dom_sf"/>
</dbReference>
<feature type="domain" description="PPIase FKBP-type" evidence="7">
    <location>
        <begin position="373"/>
        <end position="461"/>
    </location>
</feature>
<dbReference type="AlphaFoldDB" id="A0A067R610"/>
<comment type="similarity">
    <text evidence="4">Belongs to the FKBP-type PPIase family.</text>
</comment>
<name>A0A067R610_ZOONE</name>
<evidence type="ECO:0000256" key="6">
    <source>
        <dbReference type="SAM" id="MobiDB-lite"/>
    </source>
</evidence>
<dbReference type="OMA" id="CPPHMAY"/>
<keyword evidence="2 4" id="KW-0697">Rotamase</keyword>
<dbReference type="PANTHER" id="PTHR43811">
    <property type="entry name" value="FKBP-TYPE PEPTIDYL-PROLYL CIS-TRANS ISOMERASE FKPA"/>
    <property type="match status" value="1"/>
</dbReference>
<evidence type="ECO:0000256" key="5">
    <source>
        <dbReference type="PROSITE-ProRule" id="PRU00277"/>
    </source>
</evidence>
<dbReference type="InParanoid" id="A0A067R610"/>
<dbReference type="PIRSF" id="PIRSF001473">
    <property type="entry name" value="FK506-bp_FPR3"/>
    <property type="match status" value="1"/>
</dbReference>
<dbReference type="STRING" id="136037.A0A067R610"/>
<feature type="compositionally biased region" description="Polar residues" evidence="6">
    <location>
        <begin position="121"/>
        <end position="134"/>
    </location>
</feature>
<sequence length="461" mass="51419">MFWGLIMEPGKRYTQTVERAFHVSMACLEPTTADNDNVSVLLAFESREFILCSLNKHKVVQTQLDLNFQSGDKIAFMSSGKGRVHLTGYLLETDDDDDDDEDEDDEDDENELTNNEDSMIDSESSVKKVSSNLPKGSGKRKNEPRLSQPENKKVKLELESDEDKLSSDDDFNFAGDSDDSENEDEEEDDVDNDFLDDDDEDESEDDVETSPKQKTPESRKKDKQLIKTPTDIVQNKVAVEKVKTPNDKKQKNVSLVEKQQQKNKTPNEKQQQKNKTPNEKQQQKNKTPNEKQQQKNKTPNEKQQQSATPKSSPGTQVNGLSPQQQSGKKNKKGQETPKGAKTPGADTPQKKVLEGGVTVDEVRVGNGPVAKPGREVTVYYIGRLKHNNKQFDSTTQGSGFKFRLGRGEVIRGWDIGLNGMKVGGKRKIVCPATMAYGVKGSPPAIPPNSTLVFDVELRAVN</sequence>
<feature type="region of interest" description="Disordered" evidence="6">
    <location>
        <begin position="91"/>
        <end position="368"/>
    </location>
</feature>
<comment type="catalytic activity">
    <reaction evidence="1 4 5">
        <text>[protein]-peptidylproline (omega=180) = [protein]-peptidylproline (omega=0)</text>
        <dbReference type="Rhea" id="RHEA:16237"/>
        <dbReference type="Rhea" id="RHEA-COMP:10747"/>
        <dbReference type="Rhea" id="RHEA-COMP:10748"/>
        <dbReference type="ChEBI" id="CHEBI:83833"/>
        <dbReference type="ChEBI" id="CHEBI:83834"/>
        <dbReference type="EC" id="5.2.1.8"/>
    </reaction>
</comment>
<evidence type="ECO:0000256" key="4">
    <source>
        <dbReference type="PIRNR" id="PIRNR001473"/>
    </source>
</evidence>
<feature type="compositionally biased region" description="Acidic residues" evidence="6">
    <location>
        <begin position="168"/>
        <end position="208"/>
    </location>
</feature>
<proteinExistence type="inferred from homology"/>
<dbReference type="EC" id="5.2.1.8" evidence="4"/>
<feature type="compositionally biased region" description="Acidic residues" evidence="6">
    <location>
        <begin position="92"/>
        <end position="111"/>
    </location>
</feature>
<dbReference type="Proteomes" id="UP000027135">
    <property type="component" value="Unassembled WGS sequence"/>
</dbReference>